<feature type="domain" description="SprT-like" evidence="1">
    <location>
        <begin position="4"/>
        <end position="143"/>
    </location>
</feature>
<accession>A0A3P2RD36</accession>
<evidence type="ECO:0000313" key="2">
    <source>
        <dbReference type="EMBL" id="RRG18504.1"/>
    </source>
</evidence>
<dbReference type="SMART" id="SM00731">
    <property type="entry name" value="SprT"/>
    <property type="match status" value="1"/>
</dbReference>
<dbReference type="AlphaFoldDB" id="A0A3P2RD36"/>
<dbReference type="NCBIfam" id="NF003339">
    <property type="entry name" value="PRK04351.1"/>
    <property type="match status" value="1"/>
</dbReference>
<dbReference type="EMBL" id="RHGY01000001">
    <property type="protein sequence ID" value="RRG18504.1"/>
    <property type="molecule type" value="Genomic_DNA"/>
</dbReference>
<evidence type="ECO:0000259" key="1">
    <source>
        <dbReference type="SMART" id="SM00731"/>
    </source>
</evidence>
<dbReference type="Pfam" id="PF10263">
    <property type="entry name" value="SprT-like"/>
    <property type="match status" value="1"/>
</dbReference>
<reference evidence="2 3" key="1">
    <citation type="submission" date="2018-10" db="EMBL/GenBank/DDBJ databases">
        <title>Draft genome sequence of Weissella viridescens UCO-SMC3.</title>
        <authorList>
            <person name="Garcia-Cancino A."/>
            <person name="Espinoza-Monje M."/>
            <person name="Albarracin L."/>
            <person name="Garcia-Castillo V."/>
            <person name="Campos-Martin J."/>
            <person name="Nakano Y."/>
            <person name="Guitierrez-Zamorano C."/>
            <person name="Ikeda-Ohtsubo W."/>
            <person name="Morita H."/>
            <person name="Kitazawa H."/>
            <person name="Villena J."/>
        </authorList>
    </citation>
    <scope>NUCLEOTIDE SEQUENCE [LARGE SCALE GENOMIC DNA]</scope>
    <source>
        <strain evidence="2 3">UCO-SMC3</strain>
    </source>
</reference>
<dbReference type="RefSeq" id="WP_124942480.1">
    <property type="nucleotide sequence ID" value="NZ_RHGY01000001.1"/>
</dbReference>
<comment type="caution">
    <text evidence="2">The sequence shown here is derived from an EMBL/GenBank/DDBJ whole genome shotgun (WGS) entry which is preliminary data.</text>
</comment>
<dbReference type="GO" id="GO:0006950">
    <property type="term" value="P:response to stress"/>
    <property type="evidence" value="ECO:0007669"/>
    <property type="project" value="UniProtKB-ARBA"/>
</dbReference>
<proteinExistence type="predicted"/>
<dbReference type="OrthoDB" id="9799909at2"/>
<evidence type="ECO:0000313" key="3">
    <source>
        <dbReference type="Proteomes" id="UP000275836"/>
    </source>
</evidence>
<dbReference type="Gene3D" id="3.30.2010.10">
    <property type="entry name" value="Metalloproteases ('zincins'), catalytic domain"/>
    <property type="match status" value="1"/>
</dbReference>
<protein>
    <submittedName>
        <fullName evidence="2">SprT family protein</fullName>
    </submittedName>
</protein>
<gene>
    <name evidence="2" type="ORF">D3P96_00525</name>
</gene>
<dbReference type="InterPro" id="IPR006640">
    <property type="entry name" value="SprT-like_domain"/>
</dbReference>
<sequence length="147" mass="17355">MTDEELQSLVEQISLSDFERPFAHRAIFNRRLRSTGGRYLLATHNIEINLKMLTDFDDETLRGVIQHELIHYHMHTQGLPHQHRDRAFKEELARTGALRFAPAKPETAKWHYQCANGHDIYRNRRMNVNRYVCGKCRARLKLMNQNG</sequence>
<organism evidence="2 3">
    <name type="scientific">Weissella viridescens</name>
    <name type="common">Lactobacillus viridescens</name>
    <dbReference type="NCBI Taxonomy" id="1629"/>
    <lineage>
        <taxon>Bacteria</taxon>
        <taxon>Bacillati</taxon>
        <taxon>Bacillota</taxon>
        <taxon>Bacilli</taxon>
        <taxon>Lactobacillales</taxon>
        <taxon>Lactobacillaceae</taxon>
        <taxon>Weissella</taxon>
    </lineage>
</organism>
<name>A0A3P2RD36_WEIVI</name>
<dbReference type="Proteomes" id="UP000275836">
    <property type="component" value="Unassembled WGS sequence"/>
</dbReference>